<dbReference type="InterPro" id="IPR036312">
    <property type="entry name" value="Bifun_inhib/LTP/seed_sf"/>
</dbReference>
<reference evidence="3" key="1">
    <citation type="journal article" date="2012" name="Nat. Biotechnol.">
        <title>Reference genome sequence of the model plant Setaria.</title>
        <authorList>
            <person name="Bennetzen J.L."/>
            <person name="Schmutz J."/>
            <person name="Wang H."/>
            <person name="Percifield R."/>
            <person name="Hawkins J."/>
            <person name="Pontaroli A.C."/>
            <person name="Estep M."/>
            <person name="Feng L."/>
            <person name="Vaughn J.N."/>
            <person name="Grimwood J."/>
            <person name="Jenkins J."/>
            <person name="Barry K."/>
            <person name="Lindquist E."/>
            <person name="Hellsten U."/>
            <person name="Deshpande S."/>
            <person name="Wang X."/>
            <person name="Wu X."/>
            <person name="Mitros T."/>
            <person name="Triplett J."/>
            <person name="Yang X."/>
            <person name="Ye C.Y."/>
            <person name="Mauro-Herrera M."/>
            <person name="Wang L."/>
            <person name="Li P."/>
            <person name="Sharma M."/>
            <person name="Sharma R."/>
            <person name="Ronald P.C."/>
            <person name="Panaud O."/>
            <person name="Kellogg E.A."/>
            <person name="Brutnell T.P."/>
            <person name="Doust A.N."/>
            <person name="Tuskan G.A."/>
            <person name="Rokhsar D."/>
            <person name="Devos K.M."/>
        </authorList>
    </citation>
    <scope>NUCLEOTIDE SEQUENCE [LARGE SCALE GENOMIC DNA]</scope>
    <source>
        <strain evidence="3">Yugu1</strain>
    </source>
</reference>
<dbReference type="CDD" id="cd01958">
    <property type="entry name" value="HPS_like"/>
    <property type="match status" value="1"/>
</dbReference>
<dbReference type="SUPFAM" id="SSF47699">
    <property type="entry name" value="Bifunctional inhibitor/lipid-transfer protein/seed storage 2S albumin"/>
    <property type="match status" value="1"/>
</dbReference>
<evidence type="ECO:0000256" key="1">
    <source>
        <dbReference type="SAM" id="SignalP"/>
    </source>
</evidence>
<feature type="signal peptide" evidence="1">
    <location>
        <begin position="1"/>
        <end position="22"/>
    </location>
</feature>
<evidence type="ECO:0000259" key="2">
    <source>
        <dbReference type="Pfam" id="PF14547"/>
    </source>
</evidence>
<sequence length="151" mass="15971">MAAKHGLFVALNLLLFAAAVYGCANNCEPSYPTPPVEPPSSTYVPEPPAPIAPATDGHSHRPAGRCPLDALKLQVCASVLDGLVKISLPEEREKCCRLLDGLVDIDAAACLCTVLKTNVLGISLHVPIDISLSLNRCGRKDCPPGLTCPRY</sequence>
<dbReference type="InterPro" id="IPR051636">
    <property type="entry name" value="Plant_LTP/defense-related"/>
</dbReference>
<dbReference type="PANTHER" id="PTHR31731">
    <property type="match status" value="1"/>
</dbReference>
<evidence type="ECO:0000313" key="3">
    <source>
        <dbReference type="EMBL" id="RCV43882.1"/>
    </source>
</evidence>
<dbReference type="PROSITE" id="PS51257">
    <property type="entry name" value="PROKAR_LIPOPROTEIN"/>
    <property type="match status" value="1"/>
</dbReference>
<dbReference type="STRING" id="4555.A0A368SN83"/>
<dbReference type="Pfam" id="PF14547">
    <property type="entry name" value="Hydrophob_seed"/>
    <property type="match status" value="1"/>
</dbReference>
<name>A0A368SN83_SETIT</name>
<feature type="chain" id="PRO_5017027061" description="Hydrophobic seed protein domain-containing protein" evidence="1">
    <location>
        <begin position="23"/>
        <end position="151"/>
    </location>
</feature>
<dbReference type="EMBL" id="CM003536">
    <property type="protein sequence ID" value="RCV43882.1"/>
    <property type="molecule type" value="Genomic_DNA"/>
</dbReference>
<dbReference type="KEGG" id="sita:101772682"/>
<feature type="domain" description="Hydrophobic seed protein" evidence="2">
    <location>
        <begin position="65"/>
        <end position="149"/>
    </location>
</feature>
<accession>A0A368SN83</accession>
<dbReference type="InterPro" id="IPR027923">
    <property type="entry name" value="Hydrophob_seed_dom"/>
</dbReference>
<protein>
    <recommendedName>
        <fullName evidence="2">Hydrophobic seed protein domain-containing protein</fullName>
    </recommendedName>
</protein>
<reference evidence="3" key="2">
    <citation type="submission" date="2015-07" db="EMBL/GenBank/DDBJ databases">
        <authorList>
            <person name="Noorani M."/>
        </authorList>
    </citation>
    <scope>NUCLEOTIDE SEQUENCE</scope>
    <source>
        <strain evidence="3">Yugu1</strain>
    </source>
</reference>
<proteinExistence type="predicted"/>
<dbReference type="Gene3D" id="1.10.110.10">
    <property type="entry name" value="Plant lipid-transfer and hydrophobic proteins"/>
    <property type="match status" value="1"/>
</dbReference>
<dbReference type="OrthoDB" id="1086439at2759"/>
<keyword evidence="1" id="KW-0732">Signal</keyword>
<organism evidence="3">
    <name type="scientific">Setaria italica</name>
    <name type="common">Foxtail millet</name>
    <name type="synonym">Panicum italicum</name>
    <dbReference type="NCBI Taxonomy" id="4555"/>
    <lineage>
        <taxon>Eukaryota</taxon>
        <taxon>Viridiplantae</taxon>
        <taxon>Streptophyta</taxon>
        <taxon>Embryophyta</taxon>
        <taxon>Tracheophyta</taxon>
        <taxon>Spermatophyta</taxon>
        <taxon>Magnoliopsida</taxon>
        <taxon>Liliopsida</taxon>
        <taxon>Poales</taxon>
        <taxon>Poaceae</taxon>
        <taxon>PACMAD clade</taxon>
        <taxon>Panicoideae</taxon>
        <taxon>Panicodae</taxon>
        <taxon>Paniceae</taxon>
        <taxon>Cenchrinae</taxon>
        <taxon>Setaria</taxon>
    </lineage>
</organism>
<dbReference type="AlphaFoldDB" id="A0A368SN83"/>
<gene>
    <name evidence="3" type="ORF">SETIT_9G329700v2</name>
</gene>